<dbReference type="InterPro" id="IPR041492">
    <property type="entry name" value="HAD_2"/>
</dbReference>
<sequence length="222" mass="25401">MEAVVFDMDGVIFDTERLVLEGWAETGKKHGIEGTDAVCRQCLGTTYEVSRQIFLDHYGEDFPYETYKEEMRAYFYRAIEKEVPLKPGIREILEYLKKEGFRIGLASSTRREAVLSELDQDGLTGYFDVVIGGDLLKRSKPEPDIYLMACRELGVEPVQAYAIEDSYNGIRSAHAAGMHPIMVPDLMPPTEEMREKSVVICDNLQEAQKFIEKMRKNNEKQL</sequence>
<gene>
    <name evidence="1" type="ORF">H8Z76_12915</name>
</gene>
<dbReference type="CDD" id="cd07505">
    <property type="entry name" value="HAD_BPGM-like"/>
    <property type="match status" value="1"/>
</dbReference>
<dbReference type="Gene3D" id="1.10.150.240">
    <property type="entry name" value="Putative phosphatase, domain 2"/>
    <property type="match status" value="1"/>
</dbReference>
<reference evidence="1 2" key="1">
    <citation type="submission" date="2020-08" db="EMBL/GenBank/DDBJ databases">
        <title>Genome public.</title>
        <authorList>
            <person name="Liu C."/>
            <person name="Sun Q."/>
        </authorList>
    </citation>
    <scope>NUCLEOTIDE SEQUENCE [LARGE SCALE GENOMIC DNA]</scope>
    <source>
        <strain evidence="1 2">BX0805</strain>
    </source>
</reference>
<dbReference type="Gene3D" id="3.40.50.1000">
    <property type="entry name" value="HAD superfamily/HAD-like"/>
    <property type="match status" value="1"/>
</dbReference>
<evidence type="ECO:0000313" key="1">
    <source>
        <dbReference type="EMBL" id="MBC5754886.1"/>
    </source>
</evidence>
<dbReference type="RefSeq" id="WP_022515610.1">
    <property type="nucleotide sequence ID" value="NZ_JACOQH010000012.1"/>
</dbReference>
<dbReference type="InterPro" id="IPR036412">
    <property type="entry name" value="HAD-like_sf"/>
</dbReference>
<keyword evidence="2" id="KW-1185">Reference proteome</keyword>
<accession>A0ABR7ID80</accession>
<dbReference type="PANTHER" id="PTHR18901:SF38">
    <property type="entry name" value="PSEUDOURIDINE-5'-PHOSPHATASE"/>
    <property type="match status" value="1"/>
</dbReference>
<dbReference type="NCBIfam" id="TIGR01549">
    <property type="entry name" value="HAD-SF-IA-v1"/>
    <property type="match status" value="1"/>
</dbReference>
<dbReference type="PANTHER" id="PTHR18901">
    <property type="entry name" value="2-DEOXYGLUCOSE-6-PHOSPHATE PHOSPHATASE 2"/>
    <property type="match status" value="1"/>
</dbReference>
<dbReference type="InterPro" id="IPR006439">
    <property type="entry name" value="HAD-SF_hydro_IA"/>
</dbReference>
<comment type="caution">
    <text evidence="1">The sequence shown here is derived from an EMBL/GenBank/DDBJ whole genome shotgun (WGS) entry which is preliminary data.</text>
</comment>
<evidence type="ECO:0000313" key="2">
    <source>
        <dbReference type="Proteomes" id="UP000621540"/>
    </source>
</evidence>
<name>A0ABR7ID80_9FIRM</name>
<proteinExistence type="predicted"/>
<dbReference type="SUPFAM" id="SSF56784">
    <property type="entry name" value="HAD-like"/>
    <property type="match status" value="1"/>
</dbReference>
<dbReference type="NCBIfam" id="TIGR01509">
    <property type="entry name" value="HAD-SF-IA-v3"/>
    <property type="match status" value="1"/>
</dbReference>
<dbReference type="Pfam" id="PF13419">
    <property type="entry name" value="HAD_2"/>
    <property type="match status" value="1"/>
</dbReference>
<dbReference type="SFLD" id="SFLDS00003">
    <property type="entry name" value="Haloacid_Dehalogenase"/>
    <property type="match status" value="1"/>
</dbReference>
<dbReference type="SFLD" id="SFLDG01135">
    <property type="entry name" value="C1.5.6:_HAD__Beta-PGM__Phospha"/>
    <property type="match status" value="1"/>
</dbReference>
<dbReference type="PRINTS" id="PR00413">
    <property type="entry name" value="HADHALOGNASE"/>
</dbReference>
<organism evidence="1 2">
    <name type="scientific">Roseburia yibonii</name>
    <dbReference type="NCBI Taxonomy" id="2763063"/>
    <lineage>
        <taxon>Bacteria</taxon>
        <taxon>Bacillati</taxon>
        <taxon>Bacillota</taxon>
        <taxon>Clostridia</taxon>
        <taxon>Lachnospirales</taxon>
        <taxon>Lachnospiraceae</taxon>
        <taxon>Roseburia</taxon>
    </lineage>
</organism>
<dbReference type="Proteomes" id="UP000621540">
    <property type="component" value="Unassembled WGS sequence"/>
</dbReference>
<dbReference type="InterPro" id="IPR023198">
    <property type="entry name" value="PGP-like_dom2"/>
</dbReference>
<dbReference type="SFLD" id="SFLDG01129">
    <property type="entry name" value="C1.5:_HAD__Beta-PGM__Phosphata"/>
    <property type="match status" value="1"/>
</dbReference>
<protein>
    <submittedName>
        <fullName evidence="1">HAD family phosphatase</fullName>
    </submittedName>
</protein>
<dbReference type="InterPro" id="IPR023214">
    <property type="entry name" value="HAD_sf"/>
</dbReference>
<dbReference type="EMBL" id="JACOQH010000012">
    <property type="protein sequence ID" value="MBC5754886.1"/>
    <property type="molecule type" value="Genomic_DNA"/>
</dbReference>